<evidence type="ECO:0000313" key="2">
    <source>
        <dbReference type="EMBL" id="MDQ0207736.1"/>
    </source>
</evidence>
<feature type="transmembrane region" description="Helical" evidence="1">
    <location>
        <begin position="6"/>
        <end position="27"/>
    </location>
</feature>
<comment type="caution">
    <text evidence="2">The sequence shown here is derived from an EMBL/GenBank/DDBJ whole genome shotgun (WGS) entry which is preliminary data.</text>
</comment>
<gene>
    <name evidence="2" type="ORF">J2S05_002537</name>
</gene>
<evidence type="ECO:0000256" key="1">
    <source>
        <dbReference type="SAM" id="Phobius"/>
    </source>
</evidence>
<dbReference type="EMBL" id="JAUSUA010000003">
    <property type="protein sequence ID" value="MDQ0207736.1"/>
    <property type="molecule type" value="Genomic_DNA"/>
</dbReference>
<evidence type="ECO:0008006" key="4">
    <source>
        <dbReference type="Google" id="ProtNLM"/>
    </source>
</evidence>
<name>A0ABT9YJN4_9BACI</name>
<protein>
    <recommendedName>
        <fullName evidence="4">DUF2768 domain-containing protein</fullName>
    </recommendedName>
</protein>
<feature type="transmembrane region" description="Helical" evidence="1">
    <location>
        <begin position="39"/>
        <end position="61"/>
    </location>
</feature>
<sequence length="66" mass="7516">MIDGPIIWCYFFFIVMLAFNAFGYFGFLRGEKGVSKTRWFTLSVVITCIFVGIALISGLIFEHPVD</sequence>
<keyword evidence="1" id="KW-1133">Transmembrane helix</keyword>
<evidence type="ECO:0000313" key="3">
    <source>
        <dbReference type="Proteomes" id="UP001225034"/>
    </source>
</evidence>
<dbReference type="RefSeq" id="WP_306983250.1">
    <property type="nucleotide sequence ID" value="NZ_JAUSUA010000003.1"/>
</dbReference>
<keyword evidence="1" id="KW-0812">Transmembrane</keyword>
<organism evidence="2 3">
    <name type="scientific">Alkalicoccobacillus murimartini</name>
    <dbReference type="NCBI Taxonomy" id="171685"/>
    <lineage>
        <taxon>Bacteria</taxon>
        <taxon>Bacillati</taxon>
        <taxon>Bacillota</taxon>
        <taxon>Bacilli</taxon>
        <taxon>Bacillales</taxon>
        <taxon>Bacillaceae</taxon>
        <taxon>Alkalicoccobacillus</taxon>
    </lineage>
</organism>
<proteinExistence type="predicted"/>
<keyword evidence="1" id="KW-0472">Membrane</keyword>
<keyword evidence="3" id="KW-1185">Reference proteome</keyword>
<reference evidence="2 3" key="1">
    <citation type="submission" date="2023-07" db="EMBL/GenBank/DDBJ databases">
        <title>Genomic Encyclopedia of Type Strains, Phase IV (KMG-IV): sequencing the most valuable type-strain genomes for metagenomic binning, comparative biology and taxonomic classification.</title>
        <authorList>
            <person name="Goeker M."/>
        </authorList>
    </citation>
    <scope>NUCLEOTIDE SEQUENCE [LARGE SCALE GENOMIC DNA]</scope>
    <source>
        <strain evidence="2 3">DSM 19154</strain>
    </source>
</reference>
<accession>A0ABT9YJN4</accession>
<dbReference type="Proteomes" id="UP001225034">
    <property type="component" value="Unassembled WGS sequence"/>
</dbReference>